<feature type="compositionally biased region" description="Gly residues" evidence="8">
    <location>
        <begin position="368"/>
        <end position="382"/>
    </location>
</feature>
<feature type="region of interest" description="Disordered" evidence="8">
    <location>
        <begin position="698"/>
        <end position="763"/>
    </location>
</feature>
<feature type="compositionally biased region" description="Low complexity" evidence="8">
    <location>
        <begin position="1110"/>
        <end position="1134"/>
    </location>
</feature>
<dbReference type="GO" id="GO:0009736">
    <property type="term" value="P:cytokinin-activated signaling pathway"/>
    <property type="evidence" value="ECO:0007669"/>
    <property type="project" value="InterPro"/>
</dbReference>
<dbReference type="Pfam" id="PF06203">
    <property type="entry name" value="CCT"/>
    <property type="match status" value="1"/>
</dbReference>
<evidence type="ECO:0000313" key="11">
    <source>
        <dbReference type="EMBL" id="EFN58892.1"/>
    </source>
</evidence>
<feature type="compositionally biased region" description="Low complexity" evidence="8">
    <location>
        <begin position="285"/>
        <end position="314"/>
    </location>
</feature>
<evidence type="ECO:0000256" key="7">
    <source>
        <dbReference type="PROSITE-ProRule" id="PRU00357"/>
    </source>
</evidence>
<evidence type="ECO:0000259" key="9">
    <source>
        <dbReference type="PROSITE" id="PS50110"/>
    </source>
</evidence>
<feature type="compositionally biased region" description="Basic and acidic residues" evidence="8">
    <location>
        <begin position="480"/>
        <end position="490"/>
    </location>
</feature>
<evidence type="ECO:0000256" key="1">
    <source>
        <dbReference type="ARBA" id="ARBA00004123"/>
    </source>
</evidence>
<evidence type="ECO:0008006" key="13">
    <source>
        <dbReference type="Google" id="ProtNLM"/>
    </source>
</evidence>
<feature type="compositionally biased region" description="Low complexity" evidence="8">
    <location>
        <begin position="355"/>
        <end position="367"/>
    </location>
</feature>
<dbReference type="STRING" id="554065.E1Z699"/>
<comment type="subcellular location">
    <subcellularLocation>
        <location evidence="1 7">Nucleus</location>
    </subcellularLocation>
</comment>
<dbReference type="InterPro" id="IPR001789">
    <property type="entry name" value="Sig_transdc_resp-reg_receiver"/>
</dbReference>
<evidence type="ECO:0000256" key="2">
    <source>
        <dbReference type="ARBA" id="ARBA00010330"/>
    </source>
</evidence>
<feature type="compositionally biased region" description="Low complexity" evidence="8">
    <location>
        <begin position="868"/>
        <end position="887"/>
    </location>
</feature>
<dbReference type="SMART" id="SM00448">
    <property type="entry name" value="REC"/>
    <property type="match status" value="1"/>
</dbReference>
<dbReference type="Pfam" id="PF00072">
    <property type="entry name" value="Response_reg"/>
    <property type="match status" value="1"/>
</dbReference>
<dbReference type="OrthoDB" id="60033at2759"/>
<reference evidence="11 12" key="1">
    <citation type="journal article" date="2010" name="Plant Cell">
        <title>The Chlorella variabilis NC64A genome reveals adaptation to photosymbiosis, coevolution with viruses, and cryptic sex.</title>
        <authorList>
            <person name="Blanc G."/>
            <person name="Duncan G."/>
            <person name="Agarkova I."/>
            <person name="Borodovsky M."/>
            <person name="Gurnon J."/>
            <person name="Kuo A."/>
            <person name="Lindquist E."/>
            <person name="Lucas S."/>
            <person name="Pangilinan J."/>
            <person name="Polle J."/>
            <person name="Salamov A."/>
            <person name="Terry A."/>
            <person name="Yamada T."/>
            <person name="Dunigan D.D."/>
            <person name="Grigoriev I.V."/>
            <person name="Claverie J.M."/>
            <person name="Van Etten J.L."/>
        </authorList>
    </citation>
    <scope>NUCLEOTIDE SEQUENCE [LARGE SCALE GENOMIC DNA]</scope>
    <source>
        <strain evidence="11 12">NC64A</strain>
    </source>
</reference>
<dbReference type="GO" id="GO:0048511">
    <property type="term" value="P:rhythmic process"/>
    <property type="evidence" value="ECO:0007669"/>
    <property type="project" value="UniProtKB-KW"/>
</dbReference>
<dbReference type="Gene3D" id="3.40.50.2300">
    <property type="match status" value="1"/>
</dbReference>
<feature type="compositionally biased region" description="Basic residues" evidence="8">
    <location>
        <begin position="1158"/>
        <end position="1169"/>
    </location>
</feature>
<comment type="caution">
    <text evidence="6">Lacks conserved residue(s) required for the propagation of feature annotation.</text>
</comment>
<feature type="compositionally biased region" description="Low complexity" evidence="8">
    <location>
        <begin position="491"/>
        <end position="501"/>
    </location>
</feature>
<accession>E1Z699</accession>
<feature type="compositionally biased region" description="Pro residues" evidence="8">
    <location>
        <begin position="888"/>
        <end position="900"/>
    </location>
</feature>
<keyword evidence="5 7" id="KW-0539">Nucleus</keyword>
<dbReference type="InParanoid" id="E1Z699"/>
<dbReference type="EMBL" id="GL433837">
    <property type="protein sequence ID" value="EFN58892.1"/>
    <property type="molecule type" value="Genomic_DNA"/>
</dbReference>
<dbReference type="AlphaFoldDB" id="E1Z699"/>
<dbReference type="InterPro" id="IPR045279">
    <property type="entry name" value="ARR-like"/>
</dbReference>
<dbReference type="SUPFAM" id="SSF52172">
    <property type="entry name" value="CheY-like"/>
    <property type="match status" value="1"/>
</dbReference>
<feature type="compositionally biased region" description="Acidic residues" evidence="8">
    <location>
        <begin position="1038"/>
        <end position="1060"/>
    </location>
</feature>
<dbReference type="PANTHER" id="PTHR43874:SF1">
    <property type="entry name" value="TWO-COMPONENT RESPONSE REGULATOR-LIKE APRR1"/>
    <property type="match status" value="1"/>
</dbReference>
<feature type="region of interest" description="Disordered" evidence="8">
    <location>
        <begin position="130"/>
        <end position="149"/>
    </location>
</feature>
<dbReference type="Proteomes" id="UP000008141">
    <property type="component" value="Unassembled WGS sequence"/>
</dbReference>
<feature type="compositionally biased region" description="Low complexity" evidence="8">
    <location>
        <begin position="328"/>
        <end position="340"/>
    </location>
</feature>
<keyword evidence="12" id="KW-1185">Reference proteome</keyword>
<evidence type="ECO:0000259" key="10">
    <source>
        <dbReference type="PROSITE" id="PS51017"/>
    </source>
</evidence>
<feature type="region of interest" description="Disordered" evidence="8">
    <location>
        <begin position="632"/>
        <end position="684"/>
    </location>
</feature>
<feature type="region of interest" description="Disordered" evidence="8">
    <location>
        <begin position="941"/>
        <end position="1229"/>
    </location>
</feature>
<evidence type="ECO:0000256" key="4">
    <source>
        <dbReference type="ARBA" id="ARBA00023108"/>
    </source>
</evidence>
<sequence>MAVPTITVLVIDNTSARASTLRLLEAAGYSTVEAQSGGSALQLLEERAAATGSPDVDVILKNHDPPGSNAVRFLHRLSEHPSLRSIPTVVVSNQDSREVVLKCLSSGAVDFWVRPLRPNEVHMLWTRVWRQQGPGQSPCRDDSGSGNSTDAAATLLEETEPTSKEGSAPDGSGSGGRMQGQQHTNGAGSGSGVDDAGQTNGNGNGSSRNMAKAGSNTGGSGDNGTGGASNGNGVGGSGNGNGTSATGHFMPGHSDRIQSAAEAGSEAPAAWQPMLAAQDALAAIAAAAAAAAAAQEAHPPPRAQQQQQQQQPIQTNAFPLPAPRPSLAAEQQAAAGAGVALFDASQTSGGGQFMGSNTGNGSRSNGGTTNGNGGHGSNGNGGVTSKAAGLPPPSPVAQQLQRGAVGPASPGSGLPPLPSTAPVLASAAALAAPEAALAVSAGSPSKPSPTRAAACWPANLQQQQQQRKQRKLLLQQIKEEEREEAERQRGAAEVAEVAEALTSLRESGSPLNSAGAPGGGTAATTTTTAGATPGGPSTAAGGGKASRLTRATAAAAAASAGTHAPRSVPESLTASADTRLFPQPQQAAGAQAAAAQFPQQSLPHLFMQQAQQQAQAQAQQQAVAALARQLSAGLSPVQSPRHPSASAQQQQQQGAAPAAQQQQQQQQMLPPPFPAGLMPQFGGMPPFMAPPVNFGWGGMPALPSPQQQQAAQQFMQQAQQAQAKPAAEAPVASPTQSQQPSGAGAGQQAGAQPAAGDGAGDGKAAAAAAEQIQAMAEQQQRAMLVQQHGQQQAQYAWMLQQYSMAAVAAAAAGQPPPLPPPPPPLSGPFCSLMGWPRPQIPWQQQLSSLSFPGPSLTAPPSFQPSAGPATSSLLLPQSAAAAQSLPASLPPPPLPLPSPLEPGSEEAFSTKEARLLAYARYKEKRKRLHFGKKIRYQTRKALADQRPRVRGQFVRMAKEEAASTGDNKSSGAEEGAGAPSASPDHPQQATAADPVVTAAAKKKAAAVVDVDGGTPAIPTPASPSPASTAGGDQREEPMEVQEEDQEYDRQEEDLGAEEDEQPRRVALASQPRPRRQYAVLLQDESESATMSFGGSAHHRQGKVSLHPHQLQKAVQALAAAGAASGAGSQLAGASTTGPRGGEAPGASAGAPAAWQQQLHRHLSGHKHRRETPAAAADTSVGGGRNGSDSGSNTPGDQTPVPDSPPGSRGEEEAADLAPPAKQARASRKQ</sequence>
<keyword evidence="3" id="KW-0902">Two-component regulatory system</keyword>
<feature type="domain" description="CCT" evidence="10">
    <location>
        <begin position="914"/>
        <end position="956"/>
    </location>
</feature>
<evidence type="ECO:0000313" key="12">
    <source>
        <dbReference type="Proteomes" id="UP000008141"/>
    </source>
</evidence>
<dbReference type="PANTHER" id="PTHR43874">
    <property type="entry name" value="TWO-COMPONENT RESPONSE REGULATOR"/>
    <property type="match status" value="1"/>
</dbReference>
<feature type="region of interest" description="Disordered" evidence="8">
    <location>
        <begin position="285"/>
        <end position="420"/>
    </location>
</feature>
<evidence type="ECO:0000256" key="5">
    <source>
        <dbReference type="ARBA" id="ARBA00023242"/>
    </source>
</evidence>
<dbReference type="eggNOG" id="KOG1601">
    <property type="taxonomic scope" value="Eukaryota"/>
</dbReference>
<dbReference type="InterPro" id="IPR011006">
    <property type="entry name" value="CheY-like_superfamily"/>
</dbReference>
<feature type="compositionally biased region" description="Low complexity" evidence="8">
    <location>
        <begin position="522"/>
        <end position="567"/>
    </location>
</feature>
<dbReference type="GO" id="GO:0000160">
    <property type="term" value="P:phosphorelay signal transduction system"/>
    <property type="evidence" value="ECO:0007669"/>
    <property type="project" value="UniProtKB-KW"/>
</dbReference>
<feature type="compositionally biased region" description="Low complexity" evidence="8">
    <location>
        <begin position="1144"/>
        <end position="1153"/>
    </location>
</feature>
<dbReference type="PROSITE" id="PS50110">
    <property type="entry name" value="RESPONSE_REGULATORY"/>
    <property type="match status" value="1"/>
</dbReference>
<feature type="compositionally biased region" description="Low complexity" evidence="8">
    <location>
        <begin position="581"/>
        <end position="596"/>
    </location>
</feature>
<comment type="similarity">
    <text evidence="2">Belongs to the ARR-like family.</text>
</comment>
<name>E1Z699_CHLVA</name>
<feature type="compositionally biased region" description="Gly residues" evidence="8">
    <location>
        <begin position="216"/>
        <end position="241"/>
    </location>
</feature>
<protein>
    <recommendedName>
        <fullName evidence="13">CCT domain-containing protein</fullName>
    </recommendedName>
</protein>
<dbReference type="PROSITE" id="PS51017">
    <property type="entry name" value="CCT"/>
    <property type="match status" value="1"/>
</dbReference>
<dbReference type="RefSeq" id="XP_005850994.1">
    <property type="nucleotide sequence ID" value="XM_005850932.1"/>
</dbReference>
<feature type="region of interest" description="Disordered" evidence="8">
    <location>
        <begin position="438"/>
        <end position="467"/>
    </location>
</feature>
<proteinExistence type="inferred from homology"/>
<feature type="domain" description="Response regulatory" evidence="9">
    <location>
        <begin position="6"/>
        <end position="129"/>
    </location>
</feature>
<evidence type="ECO:0000256" key="3">
    <source>
        <dbReference type="ARBA" id="ARBA00023012"/>
    </source>
</evidence>
<dbReference type="GeneID" id="17357828"/>
<dbReference type="GO" id="GO:0005634">
    <property type="term" value="C:nucleus"/>
    <property type="evidence" value="ECO:0007669"/>
    <property type="project" value="UniProtKB-SubCell"/>
</dbReference>
<evidence type="ECO:0000256" key="6">
    <source>
        <dbReference type="PROSITE-ProRule" id="PRU00169"/>
    </source>
</evidence>
<feature type="compositionally biased region" description="Polar residues" evidence="8">
    <location>
        <begin position="198"/>
        <end position="209"/>
    </location>
</feature>
<feature type="region of interest" description="Disordered" evidence="8">
    <location>
        <begin position="847"/>
        <end position="908"/>
    </location>
</feature>
<feature type="compositionally biased region" description="Low complexity" evidence="8">
    <location>
        <begin position="969"/>
        <end position="1016"/>
    </location>
</feature>
<keyword evidence="4" id="KW-0090">Biological rhythms</keyword>
<dbReference type="KEGG" id="cvr:CHLNCDRAFT_140816"/>
<feature type="compositionally biased region" description="Low complexity" evidence="8">
    <location>
        <begin position="638"/>
        <end position="668"/>
    </location>
</feature>
<feature type="region of interest" description="Disordered" evidence="8">
    <location>
        <begin position="480"/>
        <end position="596"/>
    </location>
</feature>
<gene>
    <name evidence="11" type="ORF">CHLNCDRAFT_140816</name>
</gene>
<feature type="compositionally biased region" description="Low complexity" evidence="8">
    <location>
        <begin position="403"/>
        <end position="412"/>
    </location>
</feature>
<dbReference type="InterPro" id="IPR010402">
    <property type="entry name" value="CCT_domain"/>
</dbReference>
<feature type="region of interest" description="Disordered" evidence="8">
    <location>
        <begin position="156"/>
        <end position="268"/>
    </location>
</feature>
<organism evidence="12">
    <name type="scientific">Chlorella variabilis</name>
    <name type="common">Green alga</name>
    <dbReference type="NCBI Taxonomy" id="554065"/>
    <lineage>
        <taxon>Eukaryota</taxon>
        <taxon>Viridiplantae</taxon>
        <taxon>Chlorophyta</taxon>
        <taxon>core chlorophytes</taxon>
        <taxon>Trebouxiophyceae</taxon>
        <taxon>Chlorellales</taxon>
        <taxon>Chlorellaceae</taxon>
        <taxon>Chlorella clade</taxon>
        <taxon>Chlorella</taxon>
    </lineage>
</organism>
<evidence type="ECO:0000256" key="8">
    <source>
        <dbReference type="SAM" id="MobiDB-lite"/>
    </source>
</evidence>
<feature type="compositionally biased region" description="Low complexity" evidence="8">
    <location>
        <begin position="700"/>
        <end position="763"/>
    </location>
</feature>
<feature type="compositionally biased region" description="Low complexity" evidence="8">
    <location>
        <begin position="259"/>
        <end position="268"/>
    </location>
</feature>